<dbReference type="Pfam" id="PF19578">
    <property type="entry name" value="DUF6090"/>
    <property type="match status" value="1"/>
</dbReference>
<comment type="caution">
    <text evidence="2">The sequence shown here is derived from an EMBL/GenBank/DDBJ whole genome shotgun (WGS) entry which is preliminary data.</text>
</comment>
<protein>
    <submittedName>
        <fullName evidence="2">DUF6090 family protein</fullName>
    </submittedName>
</protein>
<dbReference type="RefSeq" id="WP_387960023.1">
    <property type="nucleotide sequence ID" value="NZ_JBHSGP010000004.1"/>
</dbReference>
<accession>A0ABV9N1J7</accession>
<dbReference type="EMBL" id="JBHSGP010000004">
    <property type="protein sequence ID" value="MFC4720860.1"/>
    <property type="molecule type" value="Genomic_DNA"/>
</dbReference>
<evidence type="ECO:0000256" key="1">
    <source>
        <dbReference type="SAM" id="Phobius"/>
    </source>
</evidence>
<keyword evidence="1" id="KW-1133">Transmembrane helix</keyword>
<dbReference type="Proteomes" id="UP001595953">
    <property type="component" value="Unassembled WGS sequence"/>
</dbReference>
<keyword evidence="1" id="KW-0472">Membrane</keyword>
<gene>
    <name evidence="2" type="ORF">ACFO5O_00895</name>
</gene>
<feature type="transmembrane region" description="Helical" evidence="1">
    <location>
        <begin position="12"/>
        <end position="32"/>
    </location>
</feature>
<name>A0ABV9N1J7_9FLAO</name>
<dbReference type="InterPro" id="IPR045749">
    <property type="entry name" value="DUF6090"/>
</dbReference>
<reference evidence="3" key="1">
    <citation type="journal article" date="2019" name="Int. J. Syst. Evol. Microbiol.">
        <title>The Global Catalogue of Microorganisms (GCM) 10K type strain sequencing project: providing services to taxonomists for standard genome sequencing and annotation.</title>
        <authorList>
            <consortium name="The Broad Institute Genomics Platform"/>
            <consortium name="The Broad Institute Genome Sequencing Center for Infectious Disease"/>
            <person name="Wu L."/>
            <person name="Ma J."/>
        </authorList>
    </citation>
    <scope>NUCLEOTIDE SEQUENCE [LARGE SCALE GENOMIC DNA]</scope>
    <source>
        <strain evidence="3">CCUG 63682</strain>
    </source>
</reference>
<organism evidence="2 3">
    <name type="scientific">Geojedonia litorea</name>
    <dbReference type="NCBI Taxonomy" id="1268269"/>
    <lineage>
        <taxon>Bacteria</taxon>
        <taxon>Pseudomonadati</taxon>
        <taxon>Bacteroidota</taxon>
        <taxon>Flavobacteriia</taxon>
        <taxon>Flavobacteriales</taxon>
        <taxon>Flavobacteriaceae</taxon>
        <taxon>Geojedonia</taxon>
    </lineage>
</organism>
<sequence>MENKTSKYIKYAIGEIVLVVIGILIALSINNWNNQRSEANKMRTYYEKLLNELETKIVYNENLIKGNHNLEQMLRQVLEILNSKNQANSHELAKNLGAIATSWSSEYSFEIFNEFVTQGMLSKVKDENLKQAFTRLNKRLSNSQNMDDFIQDQYSNIIEPYLTKYLNYSKIALPAYKQMLVEGGPEIDYDSLFNSLELWNIVTLKLETTAITIHGLESMQKLLIELKSILSETLDHND</sequence>
<keyword evidence="3" id="KW-1185">Reference proteome</keyword>
<evidence type="ECO:0000313" key="2">
    <source>
        <dbReference type="EMBL" id="MFC4720860.1"/>
    </source>
</evidence>
<keyword evidence="1" id="KW-0812">Transmembrane</keyword>
<proteinExistence type="predicted"/>
<evidence type="ECO:0000313" key="3">
    <source>
        <dbReference type="Proteomes" id="UP001595953"/>
    </source>
</evidence>